<dbReference type="AlphaFoldDB" id="A0AAN9PPW2"/>
<keyword evidence="3" id="KW-1185">Reference proteome</keyword>
<comment type="caution">
    <text evidence="2">The sequence shown here is derived from an EMBL/GenBank/DDBJ whole genome shotgun (WGS) entry which is preliminary data.</text>
</comment>
<sequence length="105" mass="11726">MLAAFAIRFTSVWVGLIDSAFGQFDNFYYKCFTMRLKDGITIEARALVHPSEVLIAFPQVDLRAIAVISNLSIMTKEKINAFVAIWNHDFTGQPLVDLVQKSGTA</sequence>
<feature type="signal peptide" evidence="1">
    <location>
        <begin position="1"/>
        <end position="22"/>
    </location>
</feature>
<proteinExistence type="predicted"/>
<evidence type="ECO:0000256" key="1">
    <source>
        <dbReference type="SAM" id="SignalP"/>
    </source>
</evidence>
<keyword evidence="1" id="KW-0732">Signal</keyword>
<evidence type="ECO:0000313" key="2">
    <source>
        <dbReference type="EMBL" id="KAK7305358.1"/>
    </source>
</evidence>
<reference evidence="2 3" key="1">
    <citation type="submission" date="2024-01" db="EMBL/GenBank/DDBJ databases">
        <title>The genomes of 5 underutilized Papilionoideae crops provide insights into root nodulation and disease resistanc.</title>
        <authorList>
            <person name="Jiang F."/>
        </authorList>
    </citation>
    <scope>NUCLEOTIDE SEQUENCE [LARGE SCALE GENOMIC DNA]</scope>
    <source>
        <strain evidence="2">LVBAO_FW01</strain>
        <tissue evidence="2">Leaves</tissue>
    </source>
</reference>
<protein>
    <submittedName>
        <fullName evidence="2">Uncharacterized protein</fullName>
    </submittedName>
</protein>
<dbReference type="Proteomes" id="UP001367508">
    <property type="component" value="Unassembled WGS sequence"/>
</dbReference>
<gene>
    <name evidence="2" type="ORF">VNO77_43263</name>
</gene>
<evidence type="ECO:0000313" key="3">
    <source>
        <dbReference type="Proteomes" id="UP001367508"/>
    </source>
</evidence>
<organism evidence="2 3">
    <name type="scientific">Canavalia gladiata</name>
    <name type="common">Sword bean</name>
    <name type="synonym">Dolichos gladiatus</name>
    <dbReference type="NCBI Taxonomy" id="3824"/>
    <lineage>
        <taxon>Eukaryota</taxon>
        <taxon>Viridiplantae</taxon>
        <taxon>Streptophyta</taxon>
        <taxon>Embryophyta</taxon>
        <taxon>Tracheophyta</taxon>
        <taxon>Spermatophyta</taxon>
        <taxon>Magnoliopsida</taxon>
        <taxon>eudicotyledons</taxon>
        <taxon>Gunneridae</taxon>
        <taxon>Pentapetalae</taxon>
        <taxon>rosids</taxon>
        <taxon>fabids</taxon>
        <taxon>Fabales</taxon>
        <taxon>Fabaceae</taxon>
        <taxon>Papilionoideae</taxon>
        <taxon>50 kb inversion clade</taxon>
        <taxon>NPAAA clade</taxon>
        <taxon>indigoferoid/millettioid clade</taxon>
        <taxon>Phaseoleae</taxon>
        <taxon>Canavalia</taxon>
    </lineage>
</organism>
<name>A0AAN9PPW2_CANGL</name>
<accession>A0AAN9PPW2</accession>
<dbReference type="EMBL" id="JAYMYQ010000011">
    <property type="protein sequence ID" value="KAK7305358.1"/>
    <property type="molecule type" value="Genomic_DNA"/>
</dbReference>
<feature type="chain" id="PRO_5042994547" evidence="1">
    <location>
        <begin position="23"/>
        <end position="105"/>
    </location>
</feature>